<keyword evidence="2" id="KW-1185">Reference proteome</keyword>
<sequence>MSLLILILLVGGGGWLLMRVLATITTDQTAWMVWRVRVPAGVAATTLRDALVDGVGMGSAWLWLVPTAQGRQLVLQTTPATHSLLLTTLHERIPLATLRPVTLTLPALRWRRGGGADPQTVQGWMLRNGMVQAVHATPQRWGFARAMVWLLGLLRPQPWTGDLPLDEAALLPDLPSLPALLPVVDGVGWRFSADIALPLGTPLDLVGPASQRWVTVAQLVEQSLTAHASVVALVTPAHAATLVPMLEPLGQRLRVVDGRQPAVTTTLDVAAWLDDAAMTTLLGMLADLQPHDALWQTMPTLLAHWRSRPHPSLGDLIALAGQVLATPNHAAIDQRMAAQRWQVRLRHWRTLDWLSVFATPCDDLPLLLQRGGVVVVVLPADPAQAAVLQSILAMALPSWQAGSPRPILTVSDHPWAEATIQSGDARAPRTVWHGYLGGGVLPTTAVLKAHRLDPWMLVTMRGLVLAHAEVCVHVADPWCTIGPIAPLDAPPSHVFWQCDPADLFQPVVALPSTAAGGAEPASAALVTDPMQPPTARAMPPVAQVTHDAVLTDDQLHALIEALLADRRNGVSTKQAATVLGVDRGLAERLVALAAERFAAVLGNHPRQGLLLKRDVTEAEVWAMVGLDGDDTDGAIAEESLCMDA</sequence>
<accession>A0ABP9X6G1</accession>
<dbReference type="RefSeq" id="WP_345724560.1">
    <property type="nucleotide sequence ID" value="NZ_BAABRU010000028.1"/>
</dbReference>
<gene>
    <name evidence="1" type="ORF">Hgul01_04796</name>
</gene>
<proteinExistence type="predicted"/>
<organism evidence="1 2">
    <name type="scientific">Herpetosiphon gulosus</name>
    <dbReference type="NCBI Taxonomy" id="1973496"/>
    <lineage>
        <taxon>Bacteria</taxon>
        <taxon>Bacillati</taxon>
        <taxon>Chloroflexota</taxon>
        <taxon>Chloroflexia</taxon>
        <taxon>Herpetosiphonales</taxon>
        <taxon>Herpetosiphonaceae</taxon>
        <taxon>Herpetosiphon</taxon>
    </lineage>
</organism>
<name>A0ABP9X6G1_9CHLR</name>
<evidence type="ECO:0000313" key="2">
    <source>
        <dbReference type="Proteomes" id="UP001428290"/>
    </source>
</evidence>
<comment type="caution">
    <text evidence="1">The sequence shown here is derived from an EMBL/GenBank/DDBJ whole genome shotgun (WGS) entry which is preliminary data.</text>
</comment>
<evidence type="ECO:0008006" key="3">
    <source>
        <dbReference type="Google" id="ProtNLM"/>
    </source>
</evidence>
<reference evidence="1 2" key="1">
    <citation type="submission" date="2024-02" db="EMBL/GenBank/DDBJ databases">
        <title>Herpetosiphon gulosus NBRC 112829.</title>
        <authorList>
            <person name="Ichikawa N."/>
            <person name="Katano-Makiyama Y."/>
            <person name="Hidaka K."/>
        </authorList>
    </citation>
    <scope>NUCLEOTIDE SEQUENCE [LARGE SCALE GENOMIC DNA]</scope>
    <source>
        <strain evidence="1 2">NBRC 112829</strain>
    </source>
</reference>
<protein>
    <recommendedName>
        <fullName evidence="3">Helicase XPB/Ssl2 N-terminal domain-containing protein</fullName>
    </recommendedName>
</protein>
<evidence type="ECO:0000313" key="1">
    <source>
        <dbReference type="EMBL" id="GAA5530972.1"/>
    </source>
</evidence>
<dbReference type="EMBL" id="BAABRU010000028">
    <property type="protein sequence ID" value="GAA5530972.1"/>
    <property type="molecule type" value="Genomic_DNA"/>
</dbReference>
<dbReference type="Proteomes" id="UP001428290">
    <property type="component" value="Unassembled WGS sequence"/>
</dbReference>